<gene>
    <name evidence="2" type="ORF">EIN_502040</name>
</gene>
<organism evidence="2 3">
    <name type="scientific">Entamoeba invadens IP1</name>
    <dbReference type="NCBI Taxonomy" id="370355"/>
    <lineage>
        <taxon>Eukaryota</taxon>
        <taxon>Amoebozoa</taxon>
        <taxon>Evosea</taxon>
        <taxon>Archamoebae</taxon>
        <taxon>Mastigamoebida</taxon>
        <taxon>Entamoebidae</taxon>
        <taxon>Entamoeba</taxon>
    </lineage>
</organism>
<dbReference type="KEGG" id="eiv:EIN_502040"/>
<proteinExistence type="predicted"/>
<reference evidence="2 3" key="1">
    <citation type="submission" date="2012-10" db="EMBL/GenBank/DDBJ databases">
        <authorList>
            <person name="Zafar N."/>
            <person name="Inman J."/>
            <person name="Hall N."/>
            <person name="Lorenzi H."/>
            <person name="Caler E."/>
        </authorList>
    </citation>
    <scope>NUCLEOTIDE SEQUENCE [LARGE SCALE GENOMIC DNA]</scope>
    <source>
        <strain evidence="2 3">IP1</strain>
    </source>
</reference>
<name>A0A0A1TX87_ENTIV</name>
<evidence type="ECO:0000313" key="3">
    <source>
        <dbReference type="Proteomes" id="UP000014680"/>
    </source>
</evidence>
<dbReference type="Proteomes" id="UP000014680">
    <property type="component" value="Unassembled WGS sequence"/>
</dbReference>
<feature type="compositionally biased region" description="Basic residues" evidence="1">
    <location>
        <begin position="192"/>
        <end position="204"/>
    </location>
</feature>
<dbReference type="GeneID" id="14883078"/>
<keyword evidence="3" id="KW-1185">Reference proteome</keyword>
<feature type="region of interest" description="Disordered" evidence="1">
    <location>
        <begin position="170"/>
        <end position="204"/>
    </location>
</feature>
<dbReference type="VEuPathDB" id="AmoebaDB:EIN_502040"/>
<dbReference type="RefSeq" id="XP_004183437.1">
    <property type="nucleotide sequence ID" value="XM_004183389.1"/>
</dbReference>
<accession>A0A0A1TX87</accession>
<evidence type="ECO:0000313" key="2">
    <source>
        <dbReference type="EMBL" id="ELP84091.1"/>
    </source>
</evidence>
<dbReference type="AlphaFoldDB" id="A0A0A1TX87"/>
<sequence>MAKASQIVADSTKQSRDLTGERLTRAFERIFSGTEEVATCKNIQSSFNRSGLVCRYIAGESKMFVDLSSASDFVAVYPDTFERVKCNQVLFRQLSAPDNTSERVTLIQTPRRQFNAALLFSEIEEKLFDLSNVGIDVQAVVYSLNLLKEVNLGRESVFPILKYTMNITNKDKTKTPKPKSAFTKQKVETTNKKRTNGTKPKVAK</sequence>
<evidence type="ECO:0000256" key="1">
    <source>
        <dbReference type="SAM" id="MobiDB-lite"/>
    </source>
</evidence>
<dbReference type="EMBL" id="KB207167">
    <property type="protein sequence ID" value="ELP84091.1"/>
    <property type="molecule type" value="Genomic_DNA"/>
</dbReference>
<protein>
    <submittedName>
        <fullName evidence="2">Uncharacterized protein</fullName>
    </submittedName>
</protein>